<evidence type="ECO:0000256" key="6">
    <source>
        <dbReference type="ARBA" id="ARBA00022840"/>
    </source>
</evidence>
<dbReference type="CDD" id="cd03241">
    <property type="entry name" value="ABC_RecN"/>
    <property type="match status" value="2"/>
</dbReference>
<organism evidence="11 12">
    <name type="scientific">Brevibacterium paucivorans</name>
    <dbReference type="NCBI Taxonomy" id="170994"/>
    <lineage>
        <taxon>Bacteria</taxon>
        <taxon>Bacillati</taxon>
        <taxon>Actinomycetota</taxon>
        <taxon>Actinomycetes</taxon>
        <taxon>Micrococcales</taxon>
        <taxon>Brevibacteriaceae</taxon>
        <taxon>Brevibacterium</taxon>
    </lineage>
</organism>
<dbReference type="SMART" id="SM00382">
    <property type="entry name" value="AAA"/>
    <property type="match status" value="1"/>
</dbReference>
<gene>
    <name evidence="11" type="primary">recN</name>
    <name evidence="11" type="ORF">CJ199_04705</name>
</gene>
<evidence type="ECO:0000256" key="1">
    <source>
        <dbReference type="ARBA" id="ARBA00003618"/>
    </source>
</evidence>
<proteinExistence type="inferred from homology"/>
<reference evidence="11 12" key="1">
    <citation type="submission" date="2017-09" db="EMBL/GenBank/DDBJ databases">
        <title>Bacterial strain isolated from the female urinary microbiota.</title>
        <authorList>
            <person name="Thomas-White K."/>
            <person name="Kumar N."/>
            <person name="Forster S."/>
            <person name="Putonti C."/>
            <person name="Lawley T."/>
            <person name="Wolfe A.J."/>
        </authorList>
    </citation>
    <scope>NUCLEOTIDE SEQUENCE [LARGE SCALE GENOMIC DNA]</scope>
    <source>
        <strain evidence="11 12">UMB1301</strain>
    </source>
</reference>
<comment type="function">
    <text evidence="1 9">May be involved in recombinational repair of damaged DNA.</text>
</comment>
<dbReference type="EMBL" id="PNHK01000001">
    <property type="protein sequence ID" value="PMD06657.1"/>
    <property type="molecule type" value="Genomic_DNA"/>
</dbReference>
<dbReference type="SUPFAM" id="SSF52540">
    <property type="entry name" value="P-loop containing nucleoside triphosphate hydrolases"/>
    <property type="match status" value="1"/>
</dbReference>
<dbReference type="PANTHER" id="PTHR11059:SF0">
    <property type="entry name" value="DNA REPAIR PROTEIN RECN"/>
    <property type="match status" value="1"/>
</dbReference>
<evidence type="ECO:0000256" key="4">
    <source>
        <dbReference type="ARBA" id="ARBA00022741"/>
    </source>
</evidence>
<dbReference type="Gene3D" id="3.40.50.300">
    <property type="entry name" value="P-loop containing nucleotide triphosphate hydrolases"/>
    <property type="match status" value="2"/>
</dbReference>
<dbReference type="GO" id="GO:0005524">
    <property type="term" value="F:ATP binding"/>
    <property type="evidence" value="ECO:0007669"/>
    <property type="project" value="UniProtKB-KW"/>
</dbReference>
<dbReference type="PANTHER" id="PTHR11059">
    <property type="entry name" value="DNA REPAIR PROTEIN RECN"/>
    <property type="match status" value="1"/>
</dbReference>
<dbReference type="GO" id="GO:0006310">
    <property type="term" value="P:DNA recombination"/>
    <property type="evidence" value="ECO:0007669"/>
    <property type="project" value="InterPro"/>
</dbReference>
<dbReference type="AlphaFoldDB" id="A0A2N6VRB7"/>
<evidence type="ECO:0000256" key="3">
    <source>
        <dbReference type="ARBA" id="ARBA00021315"/>
    </source>
</evidence>
<dbReference type="Pfam" id="PF02463">
    <property type="entry name" value="SMC_N"/>
    <property type="match status" value="1"/>
</dbReference>
<evidence type="ECO:0000259" key="10">
    <source>
        <dbReference type="SMART" id="SM00382"/>
    </source>
</evidence>
<dbReference type="GO" id="GO:0043590">
    <property type="term" value="C:bacterial nucleoid"/>
    <property type="evidence" value="ECO:0007669"/>
    <property type="project" value="TreeGrafter"/>
</dbReference>
<name>A0A2N6VRB7_9MICO</name>
<evidence type="ECO:0000256" key="7">
    <source>
        <dbReference type="ARBA" id="ARBA00023204"/>
    </source>
</evidence>
<sequence length="574" mass="61226">MEGATSVIESLSINNMGVIENAHVDLRPGFTVVTGETGAGKTMFVSALNLLTGARAETQAVRTDASKAVVEGIFSVDSRPEVVDRVEDAGGSVDDGELVVTRTIPTSGRARATAGGRTVPIAVLSQVGEKLVSMHGQSEQLTLRSASKQRELLDTYGGENLAHVRDAYVNAFEEWKRVQARAQELHASEQERNARIEYLEGALAHIDRVRPVDGEDQQLKGIVLKLEAADDVKQTVQTACDMLVSDGFSEAPTAVDLLHRAADHVNHARAHDETVKEQAEALTALALSASDVASELSAYLASFAELDDVSLEDTHTRIAQLAELEQYGDDVEAVLEFETKAGEELLRLRADSSDLAGIDEQLSQCETSLHEHARALTEARTSAARDFTDAVQGELTALSMPHARVVFDIEPTEPGPHGADTIRLLFSAHGGTAPGDIAKLASGGELSRVMLAIEVVIARAHAFPTFIFDEVDSGVGGAAATEIGRRLALLARHSQVIVVTHLAQVAAWADTHLVIRKDDSNPSGAVSGVTEVADNQREAELARMLGGVSESAAAREHATELMQTARAQKQGFAN</sequence>
<feature type="domain" description="AAA+ ATPase" evidence="10">
    <location>
        <begin position="27"/>
        <end position="519"/>
    </location>
</feature>
<comment type="similarity">
    <text evidence="2 9">Belongs to the RecN family.</text>
</comment>
<accession>A0A2N6VRB7</accession>
<dbReference type="Proteomes" id="UP000235598">
    <property type="component" value="Unassembled WGS sequence"/>
</dbReference>
<dbReference type="OrthoDB" id="9806954at2"/>
<keyword evidence="5 9" id="KW-0227">DNA damage</keyword>
<keyword evidence="4" id="KW-0547">Nucleotide-binding</keyword>
<evidence type="ECO:0000256" key="8">
    <source>
        <dbReference type="ARBA" id="ARBA00033408"/>
    </source>
</evidence>
<keyword evidence="7 9" id="KW-0234">DNA repair</keyword>
<protein>
    <recommendedName>
        <fullName evidence="3 9">DNA repair protein RecN</fullName>
    </recommendedName>
    <alternativeName>
        <fullName evidence="8 9">Recombination protein N</fullName>
    </alternativeName>
</protein>
<keyword evidence="6" id="KW-0067">ATP-binding</keyword>
<dbReference type="GO" id="GO:0009432">
    <property type="term" value="P:SOS response"/>
    <property type="evidence" value="ECO:0007669"/>
    <property type="project" value="TreeGrafter"/>
</dbReference>
<dbReference type="InterPro" id="IPR027417">
    <property type="entry name" value="P-loop_NTPase"/>
</dbReference>
<evidence type="ECO:0000256" key="5">
    <source>
        <dbReference type="ARBA" id="ARBA00022763"/>
    </source>
</evidence>
<dbReference type="NCBIfam" id="TIGR00634">
    <property type="entry name" value="recN"/>
    <property type="match status" value="1"/>
</dbReference>
<dbReference type="InterPro" id="IPR004604">
    <property type="entry name" value="DNA_recomb/repair_RecN"/>
</dbReference>
<evidence type="ECO:0000256" key="9">
    <source>
        <dbReference type="PIRNR" id="PIRNR003128"/>
    </source>
</evidence>
<evidence type="ECO:0000313" key="12">
    <source>
        <dbReference type="Proteomes" id="UP000235598"/>
    </source>
</evidence>
<evidence type="ECO:0000256" key="2">
    <source>
        <dbReference type="ARBA" id="ARBA00009441"/>
    </source>
</evidence>
<dbReference type="GO" id="GO:0006281">
    <property type="term" value="P:DNA repair"/>
    <property type="evidence" value="ECO:0007669"/>
    <property type="project" value="UniProtKB-KW"/>
</dbReference>
<dbReference type="PIRSF" id="PIRSF003128">
    <property type="entry name" value="RecN"/>
    <property type="match status" value="1"/>
</dbReference>
<dbReference type="InterPro" id="IPR003593">
    <property type="entry name" value="AAA+_ATPase"/>
</dbReference>
<dbReference type="InterPro" id="IPR003395">
    <property type="entry name" value="RecF/RecN/SMC_N"/>
</dbReference>
<comment type="caution">
    <text evidence="11">The sequence shown here is derived from an EMBL/GenBank/DDBJ whole genome shotgun (WGS) entry which is preliminary data.</text>
</comment>
<evidence type="ECO:0000313" key="11">
    <source>
        <dbReference type="EMBL" id="PMD06657.1"/>
    </source>
</evidence>